<dbReference type="CDD" id="cd00009">
    <property type="entry name" value="AAA"/>
    <property type="match status" value="1"/>
</dbReference>
<accession>A0ABQ0TFX4</accession>
<feature type="domain" description="Sigma-54 factor interaction" evidence="7">
    <location>
        <begin position="134"/>
        <end position="364"/>
    </location>
</feature>
<name>A0ABQ0TFX4_9BACL</name>
<reference evidence="9 10" key="1">
    <citation type="submission" date="2019-06" db="EMBL/GenBank/DDBJ databases">
        <title>Whole genome shotgun sequence of Brevibacillus reuszeri NBRC 15719.</title>
        <authorList>
            <person name="Hosoyama A."/>
            <person name="Uohara A."/>
            <person name="Ohji S."/>
            <person name="Ichikawa N."/>
        </authorList>
    </citation>
    <scope>NUCLEOTIDE SEQUENCE [LARGE SCALE GENOMIC DNA]</scope>
    <source>
        <strain evidence="9 10">NBRC 15719</strain>
    </source>
</reference>
<dbReference type="PROSITE" id="PS50045">
    <property type="entry name" value="SIGMA54_INTERACT_4"/>
    <property type="match status" value="1"/>
</dbReference>
<evidence type="ECO:0000259" key="8">
    <source>
        <dbReference type="PROSITE" id="PS51371"/>
    </source>
</evidence>
<proteinExistence type="predicted"/>
<dbReference type="InterPro" id="IPR046342">
    <property type="entry name" value="CBS_dom_sf"/>
</dbReference>
<dbReference type="SMART" id="SM00382">
    <property type="entry name" value="AAA"/>
    <property type="match status" value="1"/>
</dbReference>
<dbReference type="SUPFAM" id="SSF46689">
    <property type="entry name" value="Homeodomain-like"/>
    <property type="match status" value="1"/>
</dbReference>
<dbReference type="Gene3D" id="1.10.8.60">
    <property type="match status" value="1"/>
</dbReference>
<keyword evidence="10" id="KW-1185">Reference proteome</keyword>
<dbReference type="Pfam" id="PF00571">
    <property type="entry name" value="CBS"/>
    <property type="match status" value="1"/>
</dbReference>
<evidence type="ECO:0000313" key="10">
    <source>
        <dbReference type="Proteomes" id="UP000319578"/>
    </source>
</evidence>
<keyword evidence="1" id="KW-0547">Nucleotide-binding</keyword>
<dbReference type="PANTHER" id="PTHR32071">
    <property type="entry name" value="TRANSCRIPTIONAL REGULATORY PROTEIN"/>
    <property type="match status" value="1"/>
</dbReference>
<dbReference type="EMBL" id="BJON01000002">
    <property type="protein sequence ID" value="GED66816.1"/>
    <property type="molecule type" value="Genomic_DNA"/>
</dbReference>
<dbReference type="PROSITE" id="PS00675">
    <property type="entry name" value="SIGMA54_INTERACT_1"/>
    <property type="match status" value="1"/>
</dbReference>
<evidence type="ECO:0000256" key="3">
    <source>
        <dbReference type="ARBA" id="ARBA00023015"/>
    </source>
</evidence>
<dbReference type="PROSITE" id="PS51371">
    <property type="entry name" value="CBS"/>
    <property type="match status" value="1"/>
</dbReference>
<dbReference type="InterPro" id="IPR058031">
    <property type="entry name" value="AAA_lid_NorR"/>
</dbReference>
<dbReference type="PROSITE" id="PS00676">
    <property type="entry name" value="SIGMA54_INTERACT_2"/>
    <property type="match status" value="1"/>
</dbReference>
<sequence length="434" mass="48921">MTMQKIMQPITTYLRPTDTLEDAARVMLETQMDMLPVGDAQGKWVGVFSHRELYRMILDKLPVTTAIESYMNTDIMMALLDLICDTSGDRGEPGRVISQVRAHMILDKSDQGNRQLDRGAQKQSPQAQYDWGHILSLDKAVIQLIDLAKKAARRNTAVMIRGESGTGKELFAQAIHNASPRASRPFVTINCASVPEHLLEAEFFGYETGAFTGADRAGRIGKLELAHGGTLFLDEIGDMAMHLQAKLLRVIEGKEFFRIGGTKSIQTDVRIISATNAPLEELMLQRRFREELYYRLDVVTFTLPPLRMRGNDTLMLADAFIKQLNPILDTSITGIDETVQKLFAQYDWPGNIRQLRNVIERGMIMAEHGLISVTDLPEEMIKQADERDCKLLVQSAKKNELERALRETNGNKAKAARMLGISRSGFYEKLKKYQ</sequence>
<dbReference type="InterPro" id="IPR025944">
    <property type="entry name" value="Sigma_54_int_dom_CS"/>
</dbReference>
<dbReference type="InterPro" id="IPR027417">
    <property type="entry name" value="P-loop_NTPase"/>
</dbReference>
<dbReference type="PRINTS" id="PR01590">
    <property type="entry name" value="HTHFIS"/>
</dbReference>
<keyword evidence="4" id="KW-0238">DNA-binding</keyword>
<dbReference type="InterPro" id="IPR002078">
    <property type="entry name" value="Sigma_54_int"/>
</dbReference>
<evidence type="ECO:0000256" key="1">
    <source>
        <dbReference type="ARBA" id="ARBA00022741"/>
    </source>
</evidence>
<dbReference type="Pfam" id="PF00158">
    <property type="entry name" value="Sigma54_activat"/>
    <property type="match status" value="1"/>
</dbReference>
<keyword evidence="3" id="KW-0805">Transcription regulation</keyword>
<dbReference type="InterPro" id="IPR000644">
    <property type="entry name" value="CBS_dom"/>
</dbReference>
<dbReference type="PANTHER" id="PTHR32071:SF57">
    <property type="entry name" value="C4-DICARBOXYLATE TRANSPORT TRANSCRIPTIONAL REGULATORY PROTEIN DCTD"/>
    <property type="match status" value="1"/>
</dbReference>
<evidence type="ECO:0000256" key="2">
    <source>
        <dbReference type="ARBA" id="ARBA00022840"/>
    </source>
</evidence>
<dbReference type="Pfam" id="PF02954">
    <property type="entry name" value="HTH_8"/>
    <property type="match status" value="1"/>
</dbReference>
<dbReference type="SUPFAM" id="SSF54631">
    <property type="entry name" value="CBS-domain pair"/>
    <property type="match status" value="1"/>
</dbReference>
<gene>
    <name evidence="9" type="ORF">BRE01_05180</name>
</gene>
<dbReference type="Gene3D" id="1.10.10.60">
    <property type="entry name" value="Homeodomain-like"/>
    <property type="match status" value="1"/>
</dbReference>
<evidence type="ECO:0000256" key="6">
    <source>
        <dbReference type="PROSITE-ProRule" id="PRU00703"/>
    </source>
</evidence>
<evidence type="ECO:0000256" key="4">
    <source>
        <dbReference type="ARBA" id="ARBA00023125"/>
    </source>
</evidence>
<dbReference type="SUPFAM" id="SSF52540">
    <property type="entry name" value="P-loop containing nucleoside triphosphate hydrolases"/>
    <property type="match status" value="1"/>
</dbReference>
<dbReference type="InterPro" id="IPR003593">
    <property type="entry name" value="AAA+_ATPase"/>
</dbReference>
<keyword evidence="2" id="KW-0067">ATP-binding</keyword>
<keyword evidence="5" id="KW-0804">Transcription</keyword>
<keyword evidence="6" id="KW-0129">CBS domain</keyword>
<dbReference type="InterPro" id="IPR009057">
    <property type="entry name" value="Homeodomain-like_sf"/>
</dbReference>
<dbReference type="Gene3D" id="3.40.50.300">
    <property type="entry name" value="P-loop containing nucleotide triphosphate hydrolases"/>
    <property type="match status" value="1"/>
</dbReference>
<evidence type="ECO:0000259" key="7">
    <source>
        <dbReference type="PROSITE" id="PS50045"/>
    </source>
</evidence>
<protein>
    <submittedName>
        <fullName evidence="9">Uncharacterized protein</fullName>
    </submittedName>
</protein>
<dbReference type="InterPro" id="IPR002197">
    <property type="entry name" value="HTH_Fis"/>
</dbReference>
<dbReference type="InterPro" id="IPR025662">
    <property type="entry name" value="Sigma_54_int_dom_ATP-bd_1"/>
</dbReference>
<feature type="domain" description="CBS" evidence="8">
    <location>
        <begin position="7"/>
        <end position="63"/>
    </location>
</feature>
<dbReference type="Pfam" id="PF25601">
    <property type="entry name" value="AAA_lid_14"/>
    <property type="match status" value="1"/>
</dbReference>
<evidence type="ECO:0000313" key="9">
    <source>
        <dbReference type="EMBL" id="GED66816.1"/>
    </source>
</evidence>
<dbReference type="InterPro" id="IPR025943">
    <property type="entry name" value="Sigma_54_int_dom_ATP-bd_2"/>
</dbReference>
<dbReference type="PROSITE" id="PS00688">
    <property type="entry name" value="SIGMA54_INTERACT_3"/>
    <property type="match status" value="1"/>
</dbReference>
<evidence type="ECO:0000256" key="5">
    <source>
        <dbReference type="ARBA" id="ARBA00023163"/>
    </source>
</evidence>
<dbReference type="Proteomes" id="UP000319578">
    <property type="component" value="Unassembled WGS sequence"/>
</dbReference>
<organism evidence="9 10">
    <name type="scientific">Brevibacillus reuszeri</name>
    <dbReference type="NCBI Taxonomy" id="54915"/>
    <lineage>
        <taxon>Bacteria</taxon>
        <taxon>Bacillati</taxon>
        <taxon>Bacillota</taxon>
        <taxon>Bacilli</taxon>
        <taxon>Bacillales</taxon>
        <taxon>Paenibacillaceae</taxon>
        <taxon>Brevibacillus</taxon>
    </lineage>
</organism>
<dbReference type="Gene3D" id="3.10.580.10">
    <property type="entry name" value="CBS-domain"/>
    <property type="match status" value="1"/>
</dbReference>
<dbReference type="RefSeq" id="WP_049739980.1">
    <property type="nucleotide sequence ID" value="NZ_BJON01000002.1"/>
</dbReference>
<comment type="caution">
    <text evidence="9">The sequence shown here is derived from an EMBL/GenBank/DDBJ whole genome shotgun (WGS) entry which is preliminary data.</text>
</comment>
<dbReference type="CDD" id="cd02205">
    <property type="entry name" value="CBS_pair_SF"/>
    <property type="match status" value="1"/>
</dbReference>